<protein>
    <recommendedName>
        <fullName evidence="6">C1q domain-containing protein</fullName>
    </recommendedName>
</protein>
<gene>
    <name evidence="7" type="ORF">DPMN_140000</name>
</gene>
<feature type="coiled-coil region" evidence="4">
    <location>
        <begin position="32"/>
        <end position="80"/>
    </location>
</feature>
<sequence>MISLSFVYFLTAGLQLHFMLSESLDIGLEARVDELENHSKTIRHTLADYNKRNEAMLQQLVEYKEKNELLTERLNVLSNVLTNVHLNVSSNYEHKRQTSPEAVAFTAYISNNPTHLYHGQIIPYDRTVTNIGDAFNIYAHTFICPVGGLYMFSFVMCQLGTSNAETQLVVDGVHIVDAITNPITGDHHDQQGVNMAFVQISGSQLKTSLS</sequence>
<dbReference type="InterPro" id="IPR008983">
    <property type="entry name" value="Tumour_necrosis_fac-like_dom"/>
</dbReference>
<dbReference type="Pfam" id="PF00386">
    <property type="entry name" value="C1q"/>
    <property type="match status" value="1"/>
</dbReference>
<evidence type="ECO:0000313" key="8">
    <source>
        <dbReference type="Proteomes" id="UP000828390"/>
    </source>
</evidence>
<reference evidence="7" key="2">
    <citation type="submission" date="2020-11" db="EMBL/GenBank/DDBJ databases">
        <authorList>
            <person name="McCartney M.A."/>
            <person name="Auch B."/>
            <person name="Kono T."/>
            <person name="Mallez S."/>
            <person name="Becker A."/>
            <person name="Gohl D.M."/>
            <person name="Silverstein K.A.T."/>
            <person name="Koren S."/>
            <person name="Bechman K.B."/>
            <person name="Herman A."/>
            <person name="Abrahante J.E."/>
            <person name="Garbe J."/>
        </authorList>
    </citation>
    <scope>NUCLEOTIDE SEQUENCE</scope>
    <source>
        <strain evidence="7">Duluth1</strain>
        <tissue evidence="7">Whole animal</tissue>
    </source>
</reference>
<dbReference type="Gene3D" id="2.60.120.40">
    <property type="match status" value="1"/>
</dbReference>
<evidence type="ECO:0000256" key="4">
    <source>
        <dbReference type="SAM" id="Coils"/>
    </source>
</evidence>
<dbReference type="PROSITE" id="PS50871">
    <property type="entry name" value="C1Q"/>
    <property type="match status" value="1"/>
</dbReference>
<evidence type="ECO:0000256" key="3">
    <source>
        <dbReference type="ARBA" id="ARBA00022729"/>
    </source>
</evidence>
<evidence type="ECO:0000313" key="7">
    <source>
        <dbReference type="EMBL" id="KAH3811590.1"/>
    </source>
</evidence>
<organism evidence="7 8">
    <name type="scientific">Dreissena polymorpha</name>
    <name type="common">Zebra mussel</name>
    <name type="synonym">Mytilus polymorpha</name>
    <dbReference type="NCBI Taxonomy" id="45954"/>
    <lineage>
        <taxon>Eukaryota</taxon>
        <taxon>Metazoa</taxon>
        <taxon>Spiralia</taxon>
        <taxon>Lophotrochozoa</taxon>
        <taxon>Mollusca</taxon>
        <taxon>Bivalvia</taxon>
        <taxon>Autobranchia</taxon>
        <taxon>Heteroconchia</taxon>
        <taxon>Euheterodonta</taxon>
        <taxon>Imparidentia</taxon>
        <taxon>Neoheterodontei</taxon>
        <taxon>Myida</taxon>
        <taxon>Dreissenoidea</taxon>
        <taxon>Dreissenidae</taxon>
        <taxon>Dreissena</taxon>
    </lineage>
</organism>
<evidence type="ECO:0000256" key="5">
    <source>
        <dbReference type="SAM" id="SignalP"/>
    </source>
</evidence>
<keyword evidence="4" id="KW-0175">Coiled coil</keyword>
<dbReference type="InterPro" id="IPR001073">
    <property type="entry name" value="C1q_dom"/>
</dbReference>
<accession>A0A9D4GAN8</accession>
<proteinExistence type="predicted"/>
<dbReference type="PANTHER" id="PTHR22923:SF113">
    <property type="entry name" value="COMPLEMENT C1Q-LIKE PROTEIN 4"/>
    <property type="match status" value="1"/>
</dbReference>
<evidence type="ECO:0000256" key="2">
    <source>
        <dbReference type="ARBA" id="ARBA00022525"/>
    </source>
</evidence>
<keyword evidence="3 5" id="KW-0732">Signal</keyword>
<dbReference type="Proteomes" id="UP000828390">
    <property type="component" value="Unassembled WGS sequence"/>
</dbReference>
<dbReference type="GO" id="GO:0005576">
    <property type="term" value="C:extracellular region"/>
    <property type="evidence" value="ECO:0007669"/>
    <property type="project" value="UniProtKB-SubCell"/>
</dbReference>
<feature type="signal peptide" evidence="5">
    <location>
        <begin position="1"/>
        <end position="21"/>
    </location>
</feature>
<evidence type="ECO:0000256" key="1">
    <source>
        <dbReference type="ARBA" id="ARBA00004613"/>
    </source>
</evidence>
<feature type="chain" id="PRO_5039657924" description="C1q domain-containing protein" evidence="5">
    <location>
        <begin position="22"/>
        <end position="210"/>
    </location>
</feature>
<reference evidence="7" key="1">
    <citation type="journal article" date="2019" name="bioRxiv">
        <title>The Genome of the Zebra Mussel, Dreissena polymorpha: A Resource for Invasive Species Research.</title>
        <authorList>
            <person name="McCartney M.A."/>
            <person name="Auch B."/>
            <person name="Kono T."/>
            <person name="Mallez S."/>
            <person name="Zhang Y."/>
            <person name="Obille A."/>
            <person name="Becker A."/>
            <person name="Abrahante J.E."/>
            <person name="Garbe J."/>
            <person name="Badalamenti J.P."/>
            <person name="Herman A."/>
            <person name="Mangelson H."/>
            <person name="Liachko I."/>
            <person name="Sullivan S."/>
            <person name="Sone E.D."/>
            <person name="Koren S."/>
            <person name="Silverstein K.A.T."/>
            <person name="Beckman K.B."/>
            <person name="Gohl D.M."/>
        </authorList>
    </citation>
    <scope>NUCLEOTIDE SEQUENCE</scope>
    <source>
        <strain evidence="7">Duluth1</strain>
        <tissue evidence="7">Whole animal</tissue>
    </source>
</reference>
<dbReference type="InterPro" id="IPR050822">
    <property type="entry name" value="Cerebellin_Synaptic_Org"/>
</dbReference>
<keyword evidence="2" id="KW-0964">Secreted</keyword>
<keyword evidence="8" id="KW-1185">Reference proteome</keyword>
<evidence type="ECO:0000259" key="6">
    <source>
        <dbReference type="PROSITE" id="PS50871"/>
    </source>
</evidence>
<comment type="subcellular location">
    <subcellularLocation>
        <location evidence="1">Secreted</location>
    </subcellularLocation>
</comment>
<feature type="domain" description="C1q" evidence="6">
    <location>
        <begin position="98"/>
        <end position="210"/>
    </location>
</feature>
<dbReference type="PANTHER" id="PTHR22923">
    <property type="entry name" value="CEREBELLIN-RELATED"/>
    <property type="match status" value="1"/>
</dbReference>
<dbReference type="EMBL" id="JAIWYP010000006">
    <property type="protein sequence ID" value="KAH3811590.1"/>
    <property type="molecule type" value="Genomic_DNA"/>
</dbReference>
<dbReference type="SUPFAM" id="SSF49842">
    <property type="entry name" value="TNF-like"/>
    <property type="match status" value="1"/>
</dbReference>
<dbReference type="AlphaFoldDB" id="A0A9D4GAN8"/>
<comment type="caution">
    <text evidence="7">The sequence shown here is derived from an EMBL/GenBank/DDBJ whole genome shotgun (WGS) entry which is preliminary data.</text>
</comment>
<name>A0A9D4GAN8_DREPO</name>